<feature type="transmembrane region" description="Helical" evidence="4">
    <location>
        <begin position="133"/>
        <end position="153"/>
    </location>
</feature>
<comment type="similarity">
    <text evidence="2">Belongs to the major facilitator superfamily. Monocarboxylate porter (TC 2.A.1.13) family.</text>
</comment>
<dbReference type="PANTHER" id="PTHR11360">
    <property type="entry name" value="MONOCARBOXYLATE TRANSPORTER"/>
    <property type="match status" value="1"/>
</dbReference>
<reference evidence="6 7" key="1">
    <citation type="submission" date="2017-03" db="EMBL/GenBank/DDBJ databases">
        <title>Genomes of endolithic fungi from Antarctica.</title>
        <authorList>
            <person name="Coleine C."/>
            <person name="Masonjones S."/>
            <person name="Stajich J.E."/>
        </authorList>
    </citation>
    <scope>NUCLEOTIDE SEQUENCE [LARGE SCALE GENOMIC DNA]</scope>
    <source>
        <strain evidence="6 7">CCFEE 6315</strain>
    </source>
</reference>
<dbReference type="Proteomes" id="UP000308549">
    <property type="component" value="Unassembled WGS sequence"/>
</dbReference>
<evidence type="ECO:0000256" key="2">
    <source>
        <dbReference type="ARBA" id="ARBA00006727"/>
    </source>
</evidence>
<feature type="transmembrane region" description="Helical" evidence="4">
    <location>
        <begin position="165"/>
        <end position="185"/>
    </location>
</feature>
<dbReference type="AlphaFoldDB" id="A0A4V5N3J1"/>
<dbReference type="InterPro" id="IPR036259">
    <property type="entry name" value="MFS_trans_sf"/>
</dbReference>
<feature type="transmembrane region" description="Helical" evidence="4">
    <location>
        <begin position="237"/>
        <end position="259"/>
    </location>
</feature>
<feature type="transmembrane region" description="Helical" evidence="4">
    <location>
        <begin position="306"/>
        <end position="325"/>
    </location>
</feature>
<dbReference type="InterPro" id="IPR020846">
    <property type="entry name" value="MFS_dom"/>
</dbReference>
<dbReference type="Gene3D" id="1.20.1250.20">
    <property type="entry name" value="MFS general substrate transporter like domains"/>
    <property type="match status" value="1"/>
</dbReference>
<feature type="transmembrane region" description="Helical" evidence="4">
    <location>
        <begin position="197"/>
        <end position="217"/>
    </location>
</feature>
<dbReference type="PANTHER" id="PTHR11360:SF287">
    <property type="entry name" value="MFS MONOCARBOXYLATE TRANSPORTER"/>
    <property type="match status" value="1"/>
</dbReference>
<keyword evidence="7" id="KW-1185">Reference proteome</keyword>
<feature type="transmembrane region" description="Helical" evidence="4">
    <location>
        <begin position="76"/>
        <end position="96"/>
    </location>
</feature>
<dbReference type="PROSITE" id="PS50850">
    <property type="entry name" value="MFS"/>
    <property type="match status" value="1"/>
</dbReference>
<evidence type="ECO:0000256" key="1">
    <source>
        <dbReference type="ARBA" id="ARBA00004141"/>
    </source>
</evidence>
<name>A0A4V5N3J1_9PEZI</name>
<feature type="transmembrane region" description="Helical" evidence="4">
    <location>
        <begin position="108"/>
        <end position="127"/>
    </location>
</feature>
<dbReference type="InterPro" id="IPR050327">
    <property type="entry name" value="Proton-linked_MCT"/>
</dbReference>
<feature type="transmembrane region" description="Helical" evidence="4">
    <location>
        <begin position="279"/>
        <end position="299"/>
    </location>
</feature>
<keyword evidence="4" id="KW-0812">Transmembrane</keyword>
<evidence type="ECO:0000256" key="3">
    <source>
        <dbReference type="SAM" id="MobiDB-lite"/>
    </source>
</evidence>
<evidence type="ECO:0000313" key="6">
    <source>
        <dbReference type="EMBL" id="TKA23879.1"/>
    </source>
</evidence>
<evidence type="ECO:0000259" key="5">
    <source>
        <dbReference type="PROSITE" id="PS50850"/>
    </source>
</evidence>
<dbReference type="GO" id="GO:0022857">
    <property type="term" value="F:transmembrane transporter activity"/>
    <property type="evidence" value="ECO:0007669"/>
    <property type="project" value="InterPro"/>
</dbReference>
<evidence type="ECO:0000256" key="4">
    <source>
        <dbReference type="SAM" id="Phobius"/>
    </source>
</evidence>
<dbReference type="Pfam" id="PF07690">
    <property type="entry name" value="MFS_1"/>
    <property type="match status" value="1"/>
</dbReference>
<evidence type="ECO:0000313" key="7">
    <source>
        <dbReference type="Proteomes" id="UP000308549"/>
    </source>
</evidence>
<dbReference type="EMBL" id="NAJL01000050">
    <property type="protein sequence ID" value="TKA23879.1"/>
    <property type="molecule type" value="Genomic_DNA"/>
</dbReference>
<feature type="transmembrane region" description="Helical" evidence="4">
    <location>
        <begin position="331"/>
        <end position="350"/>
    </location>
</feature>
<keyword evidence="4" id="KW-0472">Membrane</keyword>
<feature type="region of interest" description="Disordered" evidence="3">
    <location>
        <begin position="427"/>
        <end position="453"/>
    </location>
</feature>
<dbReference type="InterPro" id="IPR011701">
    <property type="entry name" value="MFS"/>
</dbReference>
<protein>
    <recommendedName>
        <fullName evidence="5">Major facilitator superfamily (MFS) profile domain-containing protein</fullName>
    </recommendedName>
</protein>
<organism evidence="6 7">
    <name type="scientific">Salinomyces thailandicus</name>
    <dbReference type="NCBI Taxonomy" id="706561"/>
    <lineage>
        <taxon>Eukaryota</taxon>
        <taxon>Fungi</taxon>
        <taxon>Dikarya</taxon>
        <taxon>Ascomycota</taxon>
        <taxon>Pezizomycotina</taxon>
        <taxon>Dothideomycetes</taxon>
        <taxon>Dothideomycetidae</taxon>
        <taxon>Mycosphaerellales</taxon>
        <taxon>Teratosphaeriaceae</taxon>
        <taxon>Salinomyces</taxon>
    </lineage>
</organism>
<dbReference type="SUPFAM" id="SSF103473">
    <property type="entry name" value="MFS general substrate transporter"/>
    <property type="match status" value="1"/>
</dbReference>
<gene>
    <name evidence="6" type="ORF">B0A50_07014</name>
</gene>
<dbReference type="OrthoDB" id="2213137at2759"/>
<dbReference type="GO" id="GO:0016020">
    <property type="term" value="C:membrane"/>
    <property type="evidence" value="ECO:0007669"/>
    <property type="project" value="UniProtKB-SubCell"/>
</dbReference>
<feature type="domain" description="Major facilitator superfamily (MFS) profile" evidence="5">
    <location>
        <begin position="242"/>
        <end position="453"/>
    </location>
</feature>
<feature type="transmembrane region" description="Helical" evidence="4">
    <location>
        <begin position="36"/>
        <end position="56"/>
    </location>
</feature>
<sequence>MQDLPLEGNALGETSNEHDIQDQATLSLPAHDGGRAAWTLLLAAFVFEALLWGFPLSFGVFQDYYTQLPQFSGNPYVSVIGTTASGISYMAAPVAIPATKRFSKYRRHMIFVGWPLCLLSLIAGSFATNLGTLIFTQGIMYGTGFVVFYYPVLSMVNEFWITRRGMAYGLLCSASGLAGAAMPFCNRFLLETYGYHITLRVIAVALFLLTAPLVPFLKGRLPQSAEPGPQTRTDWSFLKTPLFWVYSASNLAMGLGYFFPSLYLPSYATANGLSTLKAALLLALMSLSQVFGQLSYGYLSDRNLSINILTASSALIAAIIVYAAWGIAHTFGVLVAFALIYGFFAAGYTATWARMGSKISSEPSTAFTAFGLLNFQKGIGNVLAGPIGGSLLSNAIEVGRYGAGKYEAVVLFTGSYSNRFAPLGETPSPLQAPEHPAKASPFAYSPNFEAKRV</sequence>
<comment type="subcellular location">
    <subcellularLocation>
        <location evidence="1">Membrane</location>
        <topology evidence="1">Multi-pass membrane protein</topology>
    </subcellularLocation>
</comment>
<accession>A0A4V5N3J1</accession>
<keyword evidence="4" id="KW-1133">Transmembrane helix</keyword>
<proteinExistence type="inferred from homology"/>
<comment type="caution">
    <text evidence="6">The sequence shown here is derived from an EMBL/GenBank/DDBJ whole genome shotgun (WGS) entry which is preliminary data.</text>
</comment>